<dbReference type="InterPro" id="IPR019734">
    <property type="entry name" value="TPR_rpt"/>
</dbReference>
<keyword evidence="6" id="KW-1185">Reference proteome</keyword>
<dbReference type="SMART" id="SM00138">
    <property type="entry name" value="MeTrc"/>
    <property type="match status" value="1"/>
</dbReference>
<dbReference type="PRINTS" id="PR00996">
    <property type="entry name" value="CHERMTFRASE"/>
</dbReference>
<keyword evidence="1" id="KW-0489">Methyltransferase</keyword>
<reference evidence="5" key="1">
    <citation type="submission" date="2020-12" db="EMBL/GenBank/DDBJ databases">
        <title>Geomonas sp. Red875, isolated from river sediment.</title>
        <authorList>
            <person name="Xu Z."/>
            <person name="Zhang Z."/>
            <person name="Masuda Y."/>
            <person name="Itoh H."/>
            <person name="Senoo K."/>
        </authorList>
    </citation>
    <scope>NUCLEOTIDE SEQUENCE</scope>
    <source>
        <strain evidence="5">Red875</strain>
    </source>
</reference>
<dbReference type="PANTHER" id="PTHR24422">
    <property type="entry name" value="CHEMOTAXIS PROTEIN METHYLTRANSFERASE"/>
    <property type="match status" value="1"/>
</dbReference>
<dbReference type="Proteomes" id="UP000636888">
    <property type="component" value="Unassembled WGS sequence"/>
</dbReference>
<proteinExistence type="predicted"/>
<keyword evidence="2" id="KW-0808">Transferase</keyword>
<dbReference type="InterPro" id="IPR029063">
    <property type="entry name" value="SAM-dependent_MTases_sf"/>
</dbReference>
<evidence type="ECO:0000313" key="5">
    <source>
        <dbReference type="EMBL" id="MBJ6725305.1"/>
    </source>
</evidence>
<dbReference type="InterPro" id="IPR050903">
    <property type="entry name" value="Bact_Chemotaxis_MeTrfase"/>
</dbReference>
<dbReference type="EMBL" id="JAEMHM010000008">
    <property type="protein sequence ID" value="MBJ6725305.1"/>
    <property type="molecule type" value="Genomic_DNA"/>
</dbReference>
<protein>
    <submittedName>
        <fullName evidence="5">Chemotaxis protein CheR</fullName>
    </submittedName>
</protein>
<dbReference type="PROSITE" id="PS50123">
    <property type="entry name" value="CHER"/>
    <property type="match status" value="1"/>
</dbReference>
<dbReference type="Gene3D" id="1.25.40.10">
    <property type="entry name" value="Tetratricopeptide repeat domain"/>
    <property type="match status" value="1"/>
</dbReference>
<dbReference type="Pfam" id="PF14559">
    <property type="entry name" value="TPR_19"/>
    <property type="match status" value="1"/>
</dbReference>
<evidence type="ECO:0000256" key="2">
    <source>
        <dbReference type="ARBA" id="ARBA00022679"/>
    </source>
</evidence>
<comment type="caution">
    <text evidence="5">The sequence shown here is derived from an EMBL/GenBank/DDBJ whole genome shotgun (WGS) entry which is preliminary data.</text>
</comment>
<dbReference type="Gene3D" id="3.40.50.150">
    <property type="entry name" value="Vaccinia Virus protein VP39"/>
    <property type="match status" value="1"/>
</dbReference>
<dbReference type="InterPro" id="IPR022642">
    <property type="entry name" value="CheR_C"/>
</dbReference>
<feature type="domain" description="CheR-type methyltransferase" evidence="4">
    <location>
        <begin position="1"/>
        <end position="249"/>
    </location>
</feature>
<dbReference type="PANTHER" id="PTHR24422:SF19">
    <property type="entry name" value="CHEMOTAXIS PROTEIN METHYLTRANSFERASE"/>
    <property type="match status" value="1"/>
</dbReference>
<dbReference type="SUPFAM" id="SSF53335">
    <property type="entry name" value="S-adenosyl-L-methionine-dependent methyltransferases"/>
    <property type="match status" value="1"/>
</dbReference>
<dbReference type="SMART" id="SM00028">
    <property type="entry name" value="TPR"/>
    <property type="match status" value="3"/>
</dbReference>
<gene>
    <name evidence="5" type="ORF">JFN93_11340</name>
</gene>
<evidence type="ECO:0000313" key="6">
    <source>
        <dbReference type="Proteomes" id="UP000636888"/>
    </source>
</evidence>
<evidence type="ECO:0000256" key="1">
    <source>
        <dbReference type="ARBA" id="ARBA00022603"/>
    </source>
</evidence>
<dbReference type="SUPFAM" id="SSF48452">
    <property type="entry name" value="TPR-like"/>
    <property type="match status" value="1"/>
</dbReference>
<accession>A0A8J7LVR4</accession>
<name>A0A8J7LVR4_9BACT</name>
<dbReference type="GO" id="GO:0032259">
    <property type="term" value="P:methylation"/>
    <property type="evidence" value="ECO:0007669"/>
    <property type="project" value="UniProtKB-KW"/>
</dbReference>
<dbReference type="Pfam" id="PF01739">
    <property type="entry name" value="CheR"/>
    <property type="match status" value="1"/>
</dbReference>
<evidence type="ECO:0000256" key="3">
    <source>
        <dbReference type="ARBA" id="ARBA00022691"/>
    </source>
</evidence>
<dbReference type="InterPro" id="IPR000780">
    <property type="entry name" value="CheR_MeTrfase"/>
</dbReference>
<evidence type="ECO:0000259" key="4">
    <source>
        <dbReference type="PROSITE" id="PS50123"/>
    </source>
</evidence>
<organism evidence="5 6">
    <name type="scientific">Geomesophilobacter sediminis</name>
    <dbReference type="NCBI Taxonomy" id="2798584"/>
    <lineage>
        <taxon>Bacteria</taxon>
        <taxon>Pseudomonadati</taxon>
        <taxon>Thermodesulfobacteriota</taxon>
        <taxon>Desulfuromonadia</taxon>
        <taxon>Geobacterales</taxon>
        <taxon>Geobacteraceae</taxon>
        <taxon>Geomesophilobacter</taxon>
    </lineage>
</organism>
<dbReference type="InterPro" id="IPR011990">
    <property type="entry name" value="TPR-like_helical_dom_sf"/>
</dbReference>
<sequence>MLIRFGRFVARHLGLFYREERLDELRQKCLPLCREFGYPDVETCLLWLMSEPLSGDQLDALARTLTIGETYFLRDPASYRVLEQELLPGLIASRRAGDRRLRIWSAGCSSGEEPYSIAILLKRLIPDLAQWDVTILGTDINPAALKKGKRGVYSQWSFRDAPPWLSDYFKQRPDGRMEILPEIRSMVRFKQLNLADEVYPSAANGTGGMDLVFCRNVMLYFGPELVPQVVDRLHAALRVGGWLFVSPTEIDHRHFTRFSCRRFPGAIFFEKGDGVPVQDPVPVPELPLTLLKEMSTGQAPAWAATGFDFAPAPSGAPPAAAQLMAETPVPSATDPGPASTVAAATAEEDARSGDAAECTTDAAGWEARARQLADQGLFDAAKQCCEKAIAQDRLHAASHYLLALIHIEQGAQDEAESILKRALYIDHDFILGYFALGNLYRQMGRDAESQRQFGVALSLLERCDPAAVLPDSDGMTAGGLAEVIRRQRRG</sequence>
<dbReference type="GO" id="GO:0008757">
    <property type="term" value="F:S-adenosylmethionine-dependent methyltransferase activity"/>
    <property type="evidence" value="ECO:0007669"/>
    <property type="project" value="InterPro"/>
</dbReference>
<dbReference type="AlphaFoldDB" id="A0A8J7LVR4"/>
<keyword evidence="3" id="KW-0949">S-adenosyl-L-methionine</keyword>